<evidence type="ECO:0000256" key="8">
    <source>
        <dbReference type="ARBA" id="ARBA00023012"/>
    </source>
</evidence>
<feature type="transmembrane region" description="Helical" evidence="10">
    <location>
        <begin position="123"/>
        <end position="151"/>
    </location>
</feature>
<reference evidence="13 14" key="1">
    <citation type="submission" date="2018-03" db="EMBL/GenBank/DDBJ databases">
        <title>Comparative analysis of microorganisms from saline springs in Andes Mountain Range, Colombia.</title>
        <authorList>
            <person name="Rubin E."/>
        </authorList>
    </citation>
    <scope>NUCLEOTIDE SEQUENCE [LARGE SCALE GENOMIC DNA]</scope>
    <source>
        <strain evidence="13 14">CG 23</strain>
    </source>
</reference>
<feature type="transmembrane region" description="Helical" evidence="10">
    <location>
        <begin position="171"/>
        <end position="191"/>
    </location>
</feature>
<keyword evidence="7" id="KW-0067">ATP-binding</keyword>
<evidence type="ECO:0000313" key="13">
    <source>
        <dbReference type="EMBL" id="PRZ08711.1"/>
    </source>
</evidence>
<keyword evidence="10" id="KW-0812">Transmembrane</keyword>
<evidence type="ECO:0000256" key="9">
    <source>
        <dbReference type="SAM" id="MobiDB-lite"/>
    </source>
</evidence>
<dbReference type="RefSeq" id="WP_106265644.1">
    <property type="nucleotide sequence ID" value="NZ_PVTX01000002.1"/>
</dbReference>
<keyword evidence="3" id="KW-0597">Phosphoprotein</keyword>
<dbReference type="InterPro" id="IPR050482">
    <property type="entry name" value="Sensor_HK_TwoCompSys"/>
</dbReference>
<dbReference type="Proteomes" id="UP000239895">
    <property type="component" value="Unassembled WGS sequence"/>
</dbReference>
<dbReference type="PANTHER" id="PTHR24421:SF10">
    <property type="entry name" value="NITRATE_NITRITE SENSOR PROTEIN NARQ"/>
    <property type="match status" value="1"/>
</dbReference>
<organism evidence="13 14">
    <name type="scientific">Isoptericola halotolerans</name>
    <dbReference type="NCBI Taxonomy" id="300560"/>
    <lineage>
        <taxon>Bacteria</taxon>
        <taxon>Bacillati</taxon>
        <taxon>Actinomycetota</taxon>
        <taxon>Actinomycetes</taxon>
        <taxon>Micrococcales</taxon>
        <taxon>Promicromonosporaceae</taxon>
        <taxon>Isoptericola</taxon>
    </lineage>
</organism>
<dbReference type="CDD" id="cd16917">
    <property type="entry name" value="HATPase_UhpB-NarQ-NarX-like"/>
    <property type="match status" value="1"/>
</dbReference>
<evidence type="ECO:0000256" key="2">
    <source>
        <dbReference type="ARBA" id="ARBA00012438"/>
    </source>
</evidence>
<evidence type="ECO:0000256" key="3">
    <source>
        <dbReference type="ARBA" id="ARBA00022553"/>
    </source>
</evidence>
<keyword evidence="5" id="KW-0547">Nucleotide-binding</keyword>
<dbReference type="InterPro" id="IPR011712">
    <property type="entry name" value="Sig_transdc_His_kin_sub3_dim/P"/>
</dbReference>
<evidence type="ECO:0000256" key="10">
    <source>
        <dbReference type="SAM" id="Phobius"/>
    </source>
</evidence>
<evidence type="ECO:0000256" key="7">
    <source>
        <dbReference type="ARBA" id="ARBA00022840"/>
    </source>
</evidence>
<comment type="catalytic activity">
    <reaction evidence="1">
        <text>ATP + protein L-histidine = ADP + protein N-phospho-L-histidine.</text>
        <dbReference type="EC" id="2.7.13.3"/>
    </reaction>
</comment>
<dbReference type="Pfam" id="PF02518">
    <property type="entry name" value="HATPase_c"/>
    <property type="match status" value="1"/>
</dbReference>
<keyword evidence="10" id="KW-0472">Membrane</keyword>
<keyword evidence="8" id="KW-0902">Two-component regulatory system</keyword>
<dbReference type="Pfam" id="PF07730">
    <property type="entry name" value="HisKA_3"/>
    <property type="match status" value="1"/>
</dbReference>
<dbReference type="SUPFAM" id="SSF55874">
    <property type="entry name" value="ATPase domain of HSP90 chaperone/DNA topoisomerase II/histidine kinase"/>
    <property type="match status" value="1"/>
</dbReference>
<feature type="domain" description="Histidine kinase/HSP90-like ATPase" evidence="11">
    <location>
        <begin position="346"/>
        <end position="450"/>
    </location>
</feature>
<dbReference type="EMBL" id="PVTX01000002">
    <property type="protein sequence ID" value="PRZ08711.1"/>
    <property type="molecule type" value="Genomic_DNA"/>
</dbReference>
<evidence type="ECO:0000259" key="11">
    <source>
        <dbReference type="Pfam" id="PF02518"/>
    </source>
</evidence>
<proteinExistence type="predicted"/>
<dbReference type="InterPro" id="IPR036890">
    <property type="entry name" value="HATPase_C_sf"/>
</dbReference>
<sequence length="457" mass="46695">MVVSTASGRRRHTGVRRAVAPLVAGSTVRAGIYLVIGGVLAGAYLTLGAGFVQMFASADVPRVAAVVLALVTLAIVAAPPFLAPVRTLQVLAVRTFLDVDPRDLPEPSGSPNAATRWRGAAWFALHLALGAAVTVGLLVAVPVATQLVLSAGGVDRSFLRGVTPLISDSPAAWLTLAVVLLLALPYLVALARRVLRQAAVPLLGPDQSARIAELEAAARRSAERGRLARELHDSVGHALTITTLQAAAAARQIDTDPDAARRALAAVEETGRSAMADLDHVLGLLRGTSGAPDAPARGGTPSPPAGPVRDLRHVGDLVADTRQAGTEVASSADPDALGSLVPPAVSREAYRIVQEALTNAVRHAPGAPVDVRLEVRGRTLEVEVTNPVPASEGSAEARPAAGTGTVPGRAAGGHGLAGMADRVRLLAGELVAGPDPDGTARWVVRARLPLGARGSGA</sequence>
<evidence type="ECO:0000313" key="14">
    <source>
        <dbReference type="Proteomes" id="UP000239895"/>
    </source>
</evidence>
<keyword evidence="4" id="KW-0808">Transferase</keyword>
<accession>A0ABX5EK73</accession>
<keyword evidence="6" id="KW-0418">Kinase</keyword>
<feature type="transmembrane region" description="Helical" evidence="10">
    <location>
        <begin position="62"/>
        <end position="82"/>
    </location>
</feature>
<keyword evidence="10" id="KW-1133">Transmembrane helix</keyword>
<evidence type="ECO:0000256" key="1">
    <source>
        <dbReference type="ARBA" id="ARBA00000085"/>
    </source>
</evidence>
<evidence type="ECO:0000259" key="12">
    <source>
        <dbReference type="Pfam" id="PF07730"/>
    </source>
</evidence>
<protein>
    <recommendedName>
        <fullName evidence="2">histidine kinase</fullName>
        <ecNumber evidence="2">2.7.13.3</ecNumber>
    </recommendedName>
</protein>
<feature type="region of interest" description="Disordered" evidence="9">
    <location>
        <begin position="286"/>
        <end position="310"/>
    </location>
</feature>
<feature type="domain" description="Signal transduction histidine kinase subgroup 3 dimerisation and phosphoacceptor" evidence="12">
    <location>
        <begin position="223"/>
        <end position="287"/>
    </location>
</feature>
<evidence type="ECO:0000256" key="6">
    <source>
        <dbReference type="ARBA" id="ARBA00022777"/>
    </source>
</evidence>
<name>A0ABX5EK73_9MICO</name>
<evidence type="ECO:0000256" key="4">
    <source>
        <dbReference type="ARBA" id="ARBA00022679"/>
    </source>
</evidence>
<dbReference type="InterPro" id="IPR003594">
    <property type="entry name" value="HATPase_dom"/>
</dbReference>
<dbReference type="EC" id="2.7.13.3" evidence="2"/>
<dbReference type="Gene3D" id="3.30.565.10">
    <property type="entry name" value="Histidine kinase-like ATPase, C-terminal domain"/>
    <property type="match status" value="1"/>
</dbReference>
<keyword evidence="14" id="KW-1185">Reference proteome</keyword>
<dbReference type="Gene3D" id="1.20.5.1930">
    <property type="match status" value="1"/>
</dbReference>
<gene>
    <name evidence="13" type="ORF">BCL65_102253</name>
</gene>
<evidence type="ECO:0000256" key="5">
    <source>
        <dbReference type="ARBA" id="ARBA00022741"/>
    </source>
</evidence>
<comment type="caution">
    <text evidence="13">The sequence shown here is derived from an EMBL/GenBank/DDBJ whole genome shotgun (WGS) entry which is preliminary data.</text>
</comment>
<dbReference type="PANTHER" id="PTHR24421">
    <property type="entry name" value="NITRATE/NITRITE SENSOR PROTEIN NARX-RELATED"/>
    <property type="match status" value="1"/>
</dbReference>
<feature type="transmembrane region" description="Helical" evidence="10">
    <location>
        <begin position="32"/>
        <end position="56"/>
    </location>
</feature>